<evidence type="ECO:0000256" key="1">
    <source>
        <dbReference type="SAM" id="Phobius"/>
    </source>
</evidence>
<accession>A0A3D9RSB8</accession>
<evidence type="ECO:0008006" key="4">
    <source>
        <dbReference type="Google" id="ProtNLM"/>
    </source>
</evidence>
<feature type="transmembrane region" description="Helical" evidence="1">
    <location>
        <begin position="26"/>
        <end position="44"/>
    </location>
</feature>
<feature type="transmembrane region" description="Helical" evidence="1">
    <location>
        <begin position="50"/>
        <end position="69"/>
    </location>
</feature>
<keyword evidence="1" id="KW-1133">Transmembrane helix</keyword>
<proteinExistence type="predicted"/>
<dbReference type="OrthoDB" id="7356072at2"/>
<evidence type="ECO:0000313" key="3">
    <source>
        <dbReference type="Proteomes" id="UP000256429"/>
    </source>
</evidence>
<sequence>MEERIKSFKEFYPFYLKQHSNKTCRLLHVIGTTFVFALAITAIYHNKPILWIFVPIAGYGFAWVGHFYFEKNKPATFKYPLWSLLSDFKMYFDILSGKIKLDASKK</sequence>
<dbReference type="PANTHER" id="PTHR34205">
    <property type="entry name" value="TRANSMEMBRANE PROTEIN"/>
    <property type="match status" value="1"/>
</dbReference>
<dbReference type="EMBL" id="QTTQ01000009">
    <property type="protein sequence ID" value="REE82810.1"/>
    <property type="molecule type" value="Genomic_DNA"/>
</dbReference>
<dbReference type="RefSeq" id="WP_115877514.1">
    <property type="nucleotide sequence ID" value="NZ_QTTQ01000009.1"/>
</dbReference>
<dbReference type="PANTHER" id="PTHR34205:SF2">
    <property type="entry name" value="DUF962 DOMAIN-CONTAINING PROTEIN"/>
    <property type="match status" value="1"/>
</dbReference>
<dbReference type="Proteomes" id="UP000256429">
    <property type="component" value="Unassembled WGS sequence"/>
</dbReference>
<reference evidence="2 3" key="1">
    <citation type="submission" date="2018-08" db="EMBL/GenBank/DDBJ databases">
        <title>Genomic Encyclopedia of Type Strains, Phase III (KMG-III): the genomes of soil and plant-associated and newly described type strains.</title>
        <authorList>
            <person name="Whitman W."/>
        </authorList>
    </citation>
    <scope>NUCLEOTIDE SEQUENCE [LARGE SCALE GENOMIC DNA]</scope>
    <source>
        <strain evidence="2 3">325-5</strain>
    </source>
</reference>
<comment type="caution">
    <text evidence="2">The sequence shown here is derived from an EMBL/GenBank/DDBJ whole genome shotgun (WGS) entry which is preliminary data.</text>
</comment>
<evidence type="ECO:0000313" key="2">
    <source>
        <dbReference type="EMBL" id="REE82810.1"/>
    </source>
</evidence>
<keyword evidence="3" id="KW-1185">Reference proteome</keyword>
<keyword evidence="1" id="KW-0812">Transmembrane</keyword>
<dbReference type="InterPro" id="IPR009305">
    <property type="entry name" value="Mpo1-like"/>
</dbReference>
<gene>
    <name evidence="2" type="ORF">BX611_0080</name>
</gene>
<organism evidence="2 3">
    <name type="scientific">Lutibacter oceani</name>
    <dbReference type="NCBI Taxonomy" id="1853311"/>
    <lineage>
        <taxon>Bacteria</taxon>
        <taxon>Pseudomonadati</taxon>
        <taxon>Bacteroidota</taxon>
        <taxon>Flavobacteriia</taxon>
        <taxon>Flavobacteriales</taxon>
        <taxon>Flavobacteriaceae</taxon>
        <taxon>Lutibacter</taxon>
    </lineage>
</organism>
<name>A0A3D9RSB8_9FLAO</name>
<dbReference type="AlphaFoldDB" id="A0A3D9RSB8"/>
<dbReference type="Pfam" id="PF06127">
    <property type="entry name" value="Mpo1-like"/>
    <property type="match status" value="1"/>
</dbReference>
<protein>
    <recommendedName>
        <fullName evidence="4">DUF962 domain-containing protein</fullName>
    </recommendedName>
</protein>
<keyword evidence="1" id="KW-0472">Membrane</keyword>